<accession>A0A0C9UPT6</accession>
<keyword evidence="2" id="KW-1185">Reference proteome</keyword>
<name>A0A0C9UPT6_SPHS4</name>
<sequence>MRDVAIRLEWLYAKASWERWDEETKLLKAEGERVGTSFEWLKNEWSHRREAWTLDEAVSPEAVAYAARTMATVGRLEKKITPTLCRVIVLRCTILNSHA</sequence>
<proteinExistence type="predicted"/>
<evidence type="ECO:0000313" key="1">
    <source>
        <dbReference type="EMBL" id="KIJ31007.1"/>
    </source>
</evidence>
<organism evidence="1 2">
    <name type="scientific">Sphaerobolus stellatus (strain SS14)</name>
    <dbReference type="NCBI Taxonomy" id="990650"/>
    <lineage>
        <taxon>Eukaryota</taxon>
        <taxon>Fungi</taxon>
        <taxon>Dikarya</taxon>
        <taxon>Basidiomycota</taxon>
        <taxon>Agaricomycotina</taxon>
        <taxon>Agaricomycetes</taxon>
        <taxon>Phallomycetidae</taxon>
        <taxon>Geastrales</taxon>
        <taxon>Sphaerobolaceae</taxon>
        <taxon>Sphaerobolus</taxon>
    </lineage>
</organism>
<reference evidence="1 2" key="1">
    <citation type="submission" date="2014-06" db="EMBL/GenBank/DDBJ databases">
        <title>Evolutionary Origins and Diversification of the Mycorrhizal Mutualists.</title>
        <authorList>
            <consortium name="DOE Joint Genome Institute"/>
            <consortium name="Mycorrhizal Genomics Consortium"/>
            <person name="Kohler A."/>
            <person name="Kuo A."/>
            <person name="Nagy L.G."/>
            <person name="Floudas D."/>
            <person name="Copeland A."/>
            <person name="Barry K.W."/>
            <person name="Cichocki N."/>
            <person name="Veneault-Fourrey C."/>
            <person name="LaButti K."/>
            <person name="Lindquist E.A."/>
            <person name="Lipzen A."/>
            <person name="Lundell T."/>
            <person name="Morin E."/>
            <person name="Murat C."/>
            <person name="Riley R."/>
            <person name="Ohm R."/>
            <person name="Sun H."/>
            <person name="Tunlid A."/>
            <person name="Henrissat B."/>
            <person name="Grigoriev I.V."/>
            <person name="Hibbett D.S."/>
            <person name="Martin F."/>
        </authorList>
    </citation>
    <scope>NUCLEOTIDE SEQUENCE [LARGE SCALE GENOMIC DNA]</scope>
    <source>
        <strain evidence="1 2">SS14</strain>
    </source>
</reference>
<dbReference type="EMBL" id="KN837250">
    <property type="protein sequence ID" value="KIJ31007.1"/>
    <property type="molecule type" value="Genomic_DNA"/>
</dbReference>
<dbReference type="HOGENOM" id="CLU_2321850_0_0_1"/>
<dbReference type="Proteomes" id="UP000054279">
    <property type="component" value="Unassembled WGS sequence"/>
</dbReference>
<dbReference type="OrthoDB" id="3232711at2759"/>
<protein>
    <submittedName>
        <fullName evidence="1">Uncharacterized protein</fullName>
    </submittedName>
</protein>
<gene>
    <name evidence="1" type="ORF">M422DRAFT_267429</name>
</gene>
<evidence type="ECO:0000313" key="2">
    <source>
        <dbReference type="Proteomes" id="UP000054279"/>
    </source>
</evidence>
<dbReference type="AlphaFoldDB" id="A0A0C9UPT6"/>